<keyword evidence="2 8" id="KW-0547">Nucleotide-binding</keyword>
<evidence type="ECO:0000313" key="11">
    <source>
        <dbReference type="EMBL" id="BBD77547.1"/>
    </source>
</evidence>
<dbReference type="HAMAP" id="MF_00440">
    <property type="entry name" value="NrdR"/>
    <property type="match status" value="1"/>
</dbReference>
<evidence type="ECO:0000256" key="6">
    <source>
        <dbReference type="ARBA" id="ARBA00023125"/>
    </source>
</evidence>
<evidence type="ECO:0000256" key="3">
    <source>
        <dbReference type="ARBA" id="ARBA00022771"/>
    </source>
</evidence>
<dbReference type="Pfam" id="PF03477">
    <property type="entry name" value="ATP-cone"/>
    <property type="match status" value="1"/>
</dbReference>
<dbReference type="GO" id="GO:0003677">
    <property type="term" value="F:DNA binding"/>
    <property type="evidence" value="ECO:0007669"/>
    <property type="project" value="UniProtKB-KW"/>
</dbReference>
<evidence type="ECO:0000256" key="8">
    <source>
        <dbReference type="HAMAP-Rule" id="MF_00440"/>
    </source>
</evidence>
<feature type="region of interest" description="Disordered" evidence="9">
    <location>
        <begin position="150"/>
        <end position="183"/>
    </location>
</feature>
<keyword evidence="6 8" id="KW-0238">DNA-binding</keyword>
<accession>A0A2Z6DYH9</accession>
<comment type="function">
    <text evidence="8">Negatively regulates transcription of bacterial ribonucleotide reductase nrd genes and operons by binding to NrdR-boxes.</text>
</comment>
<dbReference type="InterPro" id="IPR005144">
    <property type="entry name" value="ATP-cone_dom"/>
</dbReference>
<evidence type="ECO:0000256" key="1">
    <source>
        <dbReference type="ARBA" id="ARBA00022491"/>
    </source>
</evidence>
<sequence>MRCPFCSAPDTQVLETRESDDGAVIRRRRRCAACGRRFTTFERAEIKLPAVIKRNGAREPYQREKLRASFELALRKRPVSNDAIDAAIDAIEAKLLASGASEIASDQLGEWAMDALKSLDKIGYVRFASVYRNFEDVDAFAQFLRNVKPRRRKKGAKETHPPLSEPGDLFAPTPTEADSDAAS</sequence>
<dbReference type="EMBL" id="AP018558">
    <property type="protein sequence ID" value="BBD77547.1"/>
    <property type="molecule type" value="Genomic_DNA"/>
</dbReference>
<dbReference type="NCBIfam" id="TIGR00244">
    <property type="entry name" value="transcriptional regulator NrdR"/>
    <property type="match status" value="1"/>
</dbReference>
<keyword evidence="4 8" id="KW-0067">ATP-binding</keyword>
<dbReference type="RefSeq" id="WP_119335277.1">
    <property type="nucleotide sequence ID" value="NZ_AP018558.1"/>
</dbReference>
<dbReference type="PROSITE" id="PS51161">
    <property type="entry name" value="ATP_CONE"/>
    <property type="match status" value="1"/>
</dbReference>
<evidence type="ECO:0000256" key="2">
    <source>
        <dbReference type="ARBA" id="ARBA00022741"/>
    </source>
</evidence>
<evidence type="ECO:0000259" key="10">
    <source>
        <dbReference type="PROSITE" id="PS51161"/>
    </source>
</evidence>
<dbReference type="OrthoDB" id="5291982at2"/>
<dbReference type="Pfam" id="PF22811">
    <property type="entry name" value="Zn_ribbon_NrdR"/>
    <property type="match status" value="1"/>
</dbReference>
<keyword evidence="5 8" id="KW-0805">Transcription regulation</keyword>
<comment type="cofactor">
    <cofactor evidence="8">
        <name>Zn(2+)</name>
        <dbReference type="ChEBI" id="CHEBI:29105"/>
    </cofactor>
    <text evidence="8">Binds 1 zinc ion.</text>
</comment>
<keyword evidence="12" id="KW-1185">Reference proteome</keyword>
<keyword evidence="8" id="KW-0862">Zinc</keyword>
<evidence type="ECO:0000256" key="7">
    <source>
        <dbReference type="ARBA" id="ARBA00023163"/>
    </source>
</evidence>
<protein>
    <recommendedName>
        <fullName evidence="8">Transcriptional repressor NrdR</fullName>
    </recommendedName>
</protein>
<comment type="similarity">
    <text evidence="8">Belongs to the NrdR family.</text>
</comment>
<dbReference type="PANTHER" id="PTHR30455:SF2">
    <property type="entry name" value="TRANSCRIPTIONAL REPRESSOR NRDR"/>
    <property type="match status" value="1"/>
</dbReference>
<dbReference type="PANTHER" id="PTHR30455">
    <property type="entry name" value="TRANSCRIPTIONAL REPRESSOR NRDR"/>
    <property type="match status" value="1"/>
</dbReference>
<feature type="domain" description="ATP-cone" evidence="10">
    <location>
        <begin position="49"/>
        <end position="139"/>
    </location>
</feature>
<dbReference type="GO" id="GO:0005524">
    <property type="term" value="F:ATP binding"/>
    <property type="evidence" value="ECO:0007669"/>
    <property type="project" value="UniProtKB-UniRule"/>
</dbReference>
<feature type="zinc finger region" evidence="8">
    <location>
        <begin position="3"/>
        <end position="34"/>
    </location>
</feature>
<name>A0A2Z6DYH9_HYDTE</name>
<keyword evidence="1 8" id="KW-0678">Repressor</keyword>
<dbReference type="AlphaFoldDB" id="A0A2Z6DYH9"/>
<evidence type="ECO:0000313" key="12">
    <source>
        <dbReference type="Proteomes" id="UP000262004"/>
    </source>
</evidence>
<dbReference type="InterPro" id="IPR055173">
    <property type="entry name" value="NrdR-like_N"/>
</dbReference>
<keyword evidence="8" id="KW-0479">Metal-binding</keyword>
<keyword evidence="3 8" id="KW-0863">Zinc-finger</keyword>
<dbReference type="GO" id="GO:0045892">
    <property type="term" value="P:negative regulation of DNA-templated transcription"/>
    <property type="evidence" value="ECO:0007669"/>
    <property type="project" value="UniProtKB-UniRule"/>
</dbReference>
<gene>
    <name evidence="8 11" type="primary">nrdR</name>
    <name evidence="11" type="ORF">HPTL_1283</name>
</gene>
<dbReference type="GO" id="GO:0008270">
    <property type="term" value="F:zinc ion binding"/>
    <property type="evidence" value="ECO:0007669"/>
    <property type="project" value="UniProtKB-UniRule"/>
</dbReference>
<evidence type="ECO:0000256" key="4">
    <source>
        <dbReference type="ARBA" id="ARBA00022840"/>
    </source>
</evidence>
<dbReference type="KEGG" id="htl:HPTL_1283"/>
<dbReference type="InterPro" id="IPR003796">
    <property type="entry name" value="RNR_NrdR-like"/>
</dbReference>
<reference evidence="11 12" key="1">
    <citation type="submission" date="2018-04" db="EMBL/GenBank/DDBJ databases">
        <title>Complete genome sequence of Hydrogenophilus thermoluteolus TH-1.</title>
        <authorList>
            <person name="Arai H."/>
        </authorList>
    </citation>
    <scope>NUCLEOTIDE SEQUENCE [LARGE SCALE GENOMIC DNA]</scope>
    <source>
        <strain evidence="11 12">TH-1</strain>
    </source>
</reference>
<proteinExistence type="inferred from homology"/>
<organism evidence="11 12">
    <name type="scientific">Hydrogenophilus thermoluteolus</name>
    <name type="common">Pseudomonas hydrogenothermophila</name>
    <dbReference type="NCBI Taxonomy" id="297"/>
    <lineage>
        <taxon>Bacteria</taxon>
        <taxon>Pseudomonadati</taxon>
        <taxon>Pseudomonadota</taxon>
        <taxon>Hydrogenophilia</taxon>
        <taxon>Hydrogenophilales</taxon>
        <taxon>Hydrogenophilaceae</taxon>
        <taxon>Hydrogenophilus</taxon>
    </lineage>
</organism>
<evidence type="ECO:0000256" key="5">
    <source>
        <dbReference type="ARBA" id="ARBA00023015"/>
    </source>
</evidence>
<evidence type="ECO:0000256" key="9">
    <source>
        <dbReference type="SAM" id="MobiDB-lite"/>
    </source>
</evidence>
<dbReference type="Proteomes" id="UP000262004">
    <property type="component" value="Chromosome"/>
</dbReference>
<keyword evidence="7 8" id="KW-0804">Transcription</keyword>